<dbReference type="EC" id="6.3.4.18" evidence="5 6"/>
<dbReference type="Proteomes" id="UP000609531">
    <property type="component" value="Unassembled WGS sequence"/>
</dbReference>
<accession>A0A934IU39</accession>
<dbReference type="Gene3D" id="3.30.1490.20">
    <property type="entry name" value="ATP-grasp fold, A domain"/>
    <property type="match status" value="1"/>
</dbReference>
<dbReference type="GO" id="GO:0004638">
    <property type="term" value="F:phosphoribosylaminoimidazole carboxylase activity"/>
    <property type="evidence" value="ECO:0007669"/>
    <property type="project" value="InterPro"/>
</dbReference>
<keyword evidence="3 5" id="KW-0658">Purine biosynthesis</keyword>
<dbReference type="PANTHER" id="PTHR11609:SF5">
    <property type="entry name" value="PHOSPHORIBOSYLAMINOIMIDAZOLE CARBOXYLASE"/>
    <property type="match status" value="1"/>
</dbReference>
<evidence type="ECO:0000256" key="4">
    <source>
        <dbReference type="ARBA" id="ARBA00022840"/>
    </source>
</evidence>
<dbReference type="GO" id="GO:0005829">
    <property type="term" value="C:cytosol"/>
    <property type="evidence" value="ECO:0007669"/>
    <property type="project" value="TreeGrafter"/>
</dbReference>
<dbReference type="Pfam" id="PF17769">
    <property type="entry name" value="PurK_C"/>
    <property type="match status" value="1"/>
</dbReference>
<dbReference type="InterPro" id="IPR040686">
    <property type="entry name" value="PurK_C"/>
</dbReference>
<evidence type="ECO:0000256" key="1">
    <source>
        <dbReference type="ARBA" id="ARBA00022598"/>
    </source>
</evidence>
<dbReference type="InterPro" id="IPR011761">
    <property type="entry name" value="ATP-grasp"/>
</dbReference>
<dbReference type="GO" id="GO:0046872">
    <property type="term" value="F:metal ion binding"/>
    <property type="evidence" value="ECO:0007669"/>
    <property type="project" value="InterPro"/>
</dbReference>
<evidence type="ECO:0000313" key="8">
    <source>
        <dbReference type="EMBL" id="MBJ3778628.1"/>
    </source>
</evidence>
<dbReference type="AlphaFoldDB" id="A0A934IU39"/>
<comment type="catalytic activity">
    <reaction evidence="5 6">
        <text>5-amino-1-(5-phospho-beta-D-ribosyl)imidazole + hydrogencarbonate + ATP = 5-carboxyamino-1-(5-phospho-D-ribosyl)imidazole + ADP + phosphate + 2 H(+)</text>
        <dbReference type="Rhea" id="RHEA:19317"/>
        <dbReference type="ChEBI" id="CHEBI:15378"/>
        <dbReference type="ChEBI" id="CHEBI:17544"/>
        <dbReference type="ChEBI" id="CHEBI:30616"/>
        <dbReference type="ChEBI" id="CHEBI:43474"/>
        <dbReference type="ChEBI" id="CHEBI:58730"/>
        <dbReference type="ChEBI" id="CHEBI:137981"/>
        <dbReference type="ChEBI" id="CHEBI:456216"/>
        <dbReference type="EC" id="6.3.4.18"/>
    </reaction>
</comment>
<sequence>MILSPGDTIGILGGGQLGRMMAMAAARLGLDCHIYAPDAASPAFSVARHHTVGAYDDAAALAAFAASVKVITYEFENVPVASVEGLSTLVRPAPPALAVAQDRLAEKAFLADCGLPVARHRAVDSAADIADAIAELGAPAILKTRRMGYDGKGQARLTADTDPAAAFDAIGAAPAILEEMIPFTAETSTVLARAADDRTVAYDAPANHHADGILRRSVLPGPLDPTTEAAAAEMVAAVAARLDYVGVLAIEWFVSADPARPLIANEMAPRVHNTGHWTEDGAITSQFENHIRAVAGWPLGATTRLVDITMQNLIGADADDWARHLENPAARLHLYGKGAHRPGRKMGHVNFVGRPVDSSAKG</sequence>
<dbReference type="Pfam" id="PF02222">
    <property type="entry name" value="ATP-grasp"/>
    <property type="match status" value="1"/>
</dbReference>
<protein>
    <recommendedName>
        <fullName evidence="5 6">N5-carboxyaminoimidazole ribonucleotide synthase</fullName>
        <shortName evidence="5 6">N5-CAIR synthase</shortName>
        <ecNumber evidence="5 6">6.3.4.18</ecNumber>
    </recommendedName>
    <alternativeName>
        <fullName evidence="5 6">5-(carboxyamino)imidazole ribonucleotide synthetase</fullName>
    </alternativeName>
</protein>
<dbReference type="NCBIfam" id="NF004679">
    <property type="entry name" value="PRK06019.1-5"/>
    <property type="match status" value="1"/>
</dbReference>
<evidence type="ECO:0000256" key="5">
    <source>
        <dbReference type="HAMAP-Rule" id="MF_01928"/>
    </source>
</evidence>
<dbReference type="SUPFAM" id="SSF56059">
    <property type="entry name" value="Glutathione synthetase ATP-binding domain-like"/>
    <property type="match status" value="1"/>
</dbReference>
<feature type="binding site" evidence="5">
    <location>
        <position position="103"/>
    </location>
    <ligand>
        <name>ATP</name>
        <dbReference type="ChEBI" id="CHEBI:30616"/>
    </ligand>
</feature>
<dbReference type="Gene3D" id="3.30.470.20">
    <property type="entry name" value="ATP-grasp fold, B domain"/>
    <property type="match status" value="1"/>
</dbReference>
<organism evidence="8 9">
    <name type="scientific">Acuticoccus mangrovi</name>
    <dbReference type="NCBI Taxonomy" id="2796142"/>
    <lineage>
        <taxon>Bacteria</taxon>
        <taxon>Pseudomonadati</taxon>
        <taxon>Pseudomonadota</taxon>
        <taxon>Alphaproteobacteria</taxon>
        <taxon>Hyphomicrobiales</taxon>
        <taxon>Amorphaceae</taxon>
        <taxon>Acuticoccus</taxon>
    </lineage>
</organism>
<dbReference type="EMBL" id="JAEKJA010000033">
    <property type="protein sequence ID" value="MBJ3778628.1"/>
    <property type="molecule type" value="Genomic_DNA"/>
</dbReference>
<dbReference type="Pfam" id="PF22660">
    <property type="entry name" value="RS_preATP-grasp-like"/>
    <property type="match status" value="1"/>
</dbReference>
<dbReference type="GO" id="GO:0034028">
    <property type="term" value="F:5-(carboxyamino)imidazole ribonucleotide synthase activity"/>
    <property type="evidence" value="ECO:0007669"/>
    <property type="project" value="UniProtKB-UniRule"/>
</dbReference>
<proteinExistence type="inferred from homology"/>
<evidence type="ECO:0000256" key="2">
    <source>
        <dbReference type="ARBA" id="ARBA00022741"/>
    </source>
</evidence>
<comment type="pathway">
    <text evidence="5 6">Purine metabolism; IMP biosynthesis via de novo pathway; 5-amino-1-(5-phospho-D-ribosyl)imidazole-4-carboxylate from 5-amino-1-(5-phospho-D-ribosyl)imidazole (N5-CAIR route): step 1/2.</text>
</comment>
<dbReference type="GO" id="GO:0005524">
    <property type="term" value="F:ATP binding"/>
    <property type="evidence" value="ECO:0007669"/>
    <property type="project" value="UniProtKB-UniRule"/>
</dbReference>
<feature type="binding site" evidence="5">
    <location>
        <begin position="148"/>
        <end position="154"/>
    </location>
    <ligand>
        <name>ATP</name>
        <dbReference type="ChEBI" id="CHEBI:30616"/>
    </ligand>
</feature>
<dbReference type="Gene3D" id="3.40.50.20">
    <property type="match status" value="1"/>
</dbReference>
<feature type="binding site" evidence="5">
    <location>
        <begin position="178"/>
        <end position="181"/>
    </location>
    <ligand>
        <name>ATP</name>
        <dbReference type="ChEBI" id="CHEBI:30616"/>
    </ligand>
</feature>
<dbReference type="PANTHER" id="PTHR11609">
    <property type="entry name" value="PURINE BIOSYNTHESIS PROTEIN 6/7, PUR6/7"/>
    <property type="match status" value="1"/>
</dbReference>
<comment type="function">
    <text evidence="6">Catalyzes the ATP-dependent conversion of 5-aminoimidazole ribonucleotide (AIR) and HCO(3)- to N5-carboxyaminoimidazole ribonucleotide (N5-CAIR).</text>
</comment>
<keyword evidence="1 5" id="KW-0436">Ligase</keyword>
<evidence type="ECO:0000256" key="6">
    <source>
        <dbReference type="RuleBase" id="RU361200"/>
    </source>
</evidence>
<dbReference type="FunFam" id="3.30.1490.20:FF:000015">
    <property type="entry name" value="N5-carboxyaminoimidazole ribonucleotide synthase"/>
    <property type="match status" value="1"/>
</dbReference>
<evidence type="ECO:0000313" key="9">
    <source>
        <dbReference type="Proteomes" id="UP000609531"/>
    </source>
</evidence>
<dbReference type="RefSeq" id="WP_198884533.1">
    <property type="nucleotide sequence ID" value="NZ_JAEKJA010000033.1"/>
</dbReference>
<dbReference type="InterPro" id="IPR054350">
    <property type="entry name" value="PurT/PurK_preATP-grasp"/>
</dbReference>
<keyword evidence="4 5" id="KW-0067">ATP-binding</keyword>
<feature type="domain" description="ATP-grasp" evidence="7">
    <location>
        <begin position="107"/>
        <end position="295"/>
    </location>
</feature>
<reference evidence="8" key="1">
    <citation type="submission" date="2020-12" db="EMBL/GenBank/DDBJ databases">
        <title>Bacterial taxonomy.</title>
        <authorList>
            <person name="Pan X."/>
        </authorList>
    </citation>
    <scope>NUCLEOTIDE SEQUENCE</scope>
    <source>
        <strain evidence="8">B2012</strain>
    </source>
</reference>
<feature type="binding site" evidence="5">
    <location>
        <position position="209"/>
    </location>
    <ligand>
        <name>ATP</name>
        <dbReference type="ChEBI" id="CHEBI:30616"/>
    </ligand>
</feature>
<gene>
    <name evidence="5 6" type="primary">purK</name>
    <name evidence="8" type="ORF">JCR33_23205</name>
</gene>
<evidence type="ECO:0000256" key="3">
    <source>
        <dbReference type="ARBA" id="ARBA00022755"/>
    </source>
</evidence>
<dbReference type="InterPro" id="IPR005875">
    <property type="entry name" value="PurK"/>
</dbReference>
<feature type="binding site" evidence="5">
    <location>
        <begin position="265"/>
        <end position="266"/>
    </location>
    <ligand>
        <name>ATP</name>
        <dbReference type="ChEBI" id="CHEBI:30616"/>
    </ligand>
</feature>
<feature type="binding site" evidence="5">
    <location>
        <position position="186"/>
    </location>
    <ligand>
        <name>ATP</name>
        <dbReference type="ChEBI" id="CHEBI:30616"/>
    </ligand>
</feature>
<dbReference type="SUPFAM" id="SSF51246">
    <property type="entry name" value="Rudiment single hybrid motif"/>
    <property type="match status" value="1"/>
</dbReference>
<dbReference type="InterPro" id="IPR013815">
    <property type="entry name" value="ATP_grasp_subdomain_1"/>
</dbReference>
<dbReference type="HAMAP" id="MF_01928">
    <property type="entry name" value="PurK"/>
    <property type="match status" value="1"/>
</dbReference>
<dbReference type="SUPFAM" id="SSF52440">
    <property type="entry name" value="PreATP-grasp domain"/>
    <property type="match status" value="1"/>
</dbReference>
<comment type="function">
    <text evidence="5">Catalyzes the ATP-dependent conversion of 5-aminoimidazole ribonucleotide (AIR) and HCO(3)(-) to N5-carboxyaminoimidazole ribonucleotide (N5-CAIR).</text>
</comment>
<dbReference type="NCBIfam" id="NF004676">
    <property type="entry name" value="PRK06019.1-2"/>
    <property type="match status" value="1"/>
</dbReference>
<dbReference type="NCBIfam" id="TIGR01161">
    <property type="entry name" value="purK"/>
    <property type="match status" value="1"/>
</dbReference>
<feature type="binding site" evidence="5">
    <location>
        <position position="143"/>
    </location>
    <ligand>
        <name>ATP</name>
        <dbReference type="ChEBI" id="CHEBI:30616"/>
    </ligand>
</feature>
<dbReference type="InterPro" id="IPR011054">
    <property type="entry name" value="Rudment_hybrid_motif"/>
</dbReference>
<evidence type="ECO:0000259" key="7">
    <source>
        <dbReference type="PROSITE" id="PS50975"/>
    </source>
</evidence>
<dbReference type="InterPro" id="IPR016185">
    <property type="entry name" value="PreATP-grasp_dom_sf"/>
</dbReference>
<dbReference type="PROSITE" id="PS50975">
    <property type="entry name" value="ATP_GRASP"/>
    <property type="match status" value="1"/>
</dbReference>
<name>A0A934IU39_9HYPH</name>
<keyword evidence="9" id="KW-1185">Reference proteome</keyword>
<keyword evidence="2 5" id="KW-0547">Nucleotide-binding</keyword>
<comment type="similarity">
    <text evidence="5 6">Belongs to the PurK/PurT family.</text>
</comment>
<comment type="subunit">
    <text evidence="5 6">Homodimer.</text>
</comment>
<comment type="caution">
    <text evidence="8">The sequence shown here is derived from an EMBL/GenBank/DDBJ whole genome shotgun (WGS) entry which is preliminary data.</text>
</comment>
<dbReference type="InterPro" id="IPR003135">
    <property type="entry name" value="ATP-grasp_carboxylate-amine"/>
</dbReference>
<dbReference type="GO" id="GO:0006189">
    <property type="term" value="P:'de novo' IMP biosynthetic process"/>
    <property type="evidence" value="ECO:0007669"/>
    <property type="project" value="UniProtKB-UniRule"/>
</dbReference>